<protein>
    <recommendedName>
        <fullName evidence="4">Lipopolysaccharide export system protein LptC</fullName>
    </recommendedName>
</protein>
<evidence type="ECO:0000256" key="1">
    <source>
        <dbReference type="SAM" id="Phobius"/>
    </source>
</evidence>
<keyword evidence="3" id="KW-1185">Reference proteome</keyword>
<dbReference type="InterPro" id="IPR010664">
    <property type="entry name" value="LipoPS_assembly_LptC-rel"/>
</dbReference>
<dbReference type="Proteomes" id="UP000244904">
    <property type="component" value="Unassembled WGS sequence"/>
</dbReference>
<dbReference type="RefSeq" id="WP_108885248.1">
    <property type="nucleotide sequence ID" value="NZ_OMOJ01000002.1"/>
</dbReference>
<keyword evidence="1" id="KW-0472">Membrane</keyword>
<accession>A0A2R8ATG9</accession>
<dbReference type="Pfam" id="PF06835">
    <property type="entry name" value="LptC"/>
    <property type="match status" value="1"/>
</dbReference>
<gene>
    <name evidence="2" type="ORF">PRI8871_01158</name>
</gene>
<dbReference type="OrthoDB" id="7871110at2"/>
<keyword evidence="1" id="KW-1133">Transmembrane helix</keyword>
<evidence type="ECO:0008006" key="4">
    <source>
        <dbReference type="Google" id="ProtNLM"/>
    </source>
</evidence>
<dbReference type="EMBL" id="OMOJ01000002">
    <property type="protein sequence ID" value="SPF79363.1"/>
    <property type="molecule type" value="Genomic_DNA"/>
</dbReference>
<reference evidence="3" key="1">
    <citation type="submission" date="2018-03" db="EMBL/GenBank/DDBJ databases">
        <authorList>
            <person name="Rodrigo-Torres L."/>
            <person name="Arahal R. D."/>
            <person name="Lucena T."/>
        </authorList>
    </citation>
    <scope>NUCLEOTIDE SEQUENCE [LARGE SCALE GENOMIC DNA]</scope>
    <source>
        <strain evidence="3">CECT 8871</strain>
    </source>
</reference>
<feature type="transmembrane region" description="Helical" evidence="1">
    <location>
        <begin position="12"/>
        <end position="32"/>
    </location>
</feature>
<proteinExistence type="predicted"/>
<evidence type="ECO:0000313" key="2">
    <source>
        <dbReference type="EMBL" id="SPF79363.1"/>
    </source>
</evidence>
<sequence length="203" mass="21779">MRRDNTYSRVIAWLKILFPLTALGLLSTVFLLSEEVAKVGELPFADRELKDRVANQQITAPHFSGVTAEGDRISFTATSARPAPGSSDAAIGETVSGALESDTQGTINMRSDQIEVQMDDNMALLTGGVQIASSQGYSVTTAAMRTALNDVYVETLAPVEGTGPEGQFAAGKLIITTTKPDGRIQLLFTEGVKLVYLPRQNQE</sequence>
<dbReference type="AlphaFoldDB" id="A0A2R8ATG9"/>
<keyword evidence="1" id="KW-0812">Transmembrane</keyword>
<name>A0A2R8ATG9_9RHOB</name>
<organism evidence="2 3">
    <name type="scientific">Pseudoprimorskyibacter insulae</name>
    <dbReference type="NCBI Taxonomy" id="1695997"/>
    <lineage>
        <taxon>Bacteria</taxon>
        <taxon>Pseudomonadati</taxon>
        <taxon>Pseudomonadota</taxon>
        <taxon>Alphaproteobacteria</taxon>
        <taxon>Rhodobacterales</taxon>
        <taxon>Paracoccaceae</taxon>
        <taxon>Pseudoprimorskyibacter</taxon>
    </lineage>
</organism>
<evidence type="ECO:0000313" key="3">
    <source>
        <dbReference type="Proteomes" id="UP000244904"/>
    </source>
</evidence>